<evidence type="ECO:0000256" key="1">
    <source>
        <dbReference type="SAM" id="MobiDB-lite"/>
    </source>
</evidence>
<protein>
    <submittedName>
        <fullName evidence="3">Uncharacterized protein LOC111434807</fullName>
    </submittedName>
</protein>
<proteinExistence type="predicted"/>
<name>A0A6J1EIL6_CUCMO</name>
<dbReference type="RefSeq" id="XP_022927957.1">
    <property type="nucleotide sequence ID" value="XM_023072189.1"/>
</dbReference>
<organism evidence="2 3">
    <name type="scientific">Cucurbita moschata</name>
    <name type="common">Winter crookneck squash</name>
    <name type="synonym">Cucurbita pepo var. moschata</name>
    <dbReference type="NCBI Taxonomy" id="3662"/>
    <lineage>
        <taxon>Eukaryota</taxon>
        <taxon>Viridiplantae</taxon>
        <taxon>Streptophyta</taxon>
        <taxon>Embryophyta</taxon>
        <taxon>Tracheophyta</taxon>
        <taxon>Spermatophyta</taxon>
        <taxon>Magnoliopsida</taxon>
        <taxon>eudicotyledons</taxon>
        <taxon>Gunneridae</taxon>
        <taxon>Pentapetalae</taxon>
        <taxon>rosids</taxon>
        <taxon>fabids</taxon>
        <taxon>Cucurbitales</taxon>
        <taxon>Cucurbitaceae</taxon>
        <taxon>Cucurbiteae</taxon>
        <taxon>Cucurbita</taxon>
    </lineage>
</organism>
<keyword evidence="2" id="KW-1185">Reference proteome</keyword>
<reference evidence="3" key="1">
    <citation type="submission" date="2025-08" db="UniProtKB">
        <authorList>
            <consortium name="RefSeq"/>
        </authorList>
    </citation>
    <scope>IDENTIFICATION</scope>
    <source>
        <tissue evidence="3">Young leaves</tissue>
    </source>
</reference>
<dbReference type="GeneID" id="111434807"/>
<accession>A0A6J1EIL6</accession>
<gene>
    <name evidence="3" type="primary">LOC111434807</name>
</gene>
<evidence type="ECO:0000313" key="2">
    <source>
        <dbReference type="Proteomes" id="UP000504609"/>
    </source>
</evidence>
<dbReference type="Proteomes" id="UP000504609">
    <property type="component" value="Unplaced"/>
</dbReference>
<dbReference type="AlphaFoldDB" id="A0A6J1EIL6"/>
<evidence type="ECO:0000313" key="3">
    <source>
        <dbReference type="RefSeq" id="XP_022927957.1"/>
    </source>
</evidence>
<dbReference type="KEGG" id="cmos:111434807"/>
<feature type="region of interest" description="Disordered" evidence="1">
    <location>
        <begin position="80"/>
        <end position="154"/>
    </location>
</feature>
<sequence length="178" mass="20336">MQRDFLGREKRMWVAGLPFFIKKSENPQGTTLRMICEEVWPRPQPEGGDPRVVRERNHVDPIYGSKDIKIGKEGCVSVFRGQRRKEKKKEERSRPASGGWWRQAPDGCDRRRTRVDHRLEQRSSSDASTRVARKPGRIATRAEPTRDYAEAGARGRRAACDWRLPARVATHSQCAAGA</sequence>